<name>A0A382LUI8_9ZZZZ</name>
<dbReference type="EMBL" id="UINC01089305">
    <property type="protein sequence ID" value="SVC40290.1"/>
    <property type="molecule type" value="Genomic_DNA"/>
</dbReference>
<evidence type="ECO:0000256" key="7">
    <source>
        <dbReference type="ARBA" id="ARBA00022695"/>
    </source>
</evidence>
<dbReference type="SUPFAM" id="SSF55821">
    <property type="entry name" value="YrdC/RibB"/>
    <property type="match status" value="1"/>
</dbReference>
<organism evidence="13">
    <name type="scientific">marine metagenome</name>
    <dbReference type="NCBI Taxonomy" id="408172"/>
    <lineage>
        <taxon>unclassified sequences</taxon>
        <taxon>metagenomes</taxon>
        <taxon>ecological metagenomes</taxon>
    </lineage>
</organism>
<keyword evidence="7" id="KW-0548">Nucleotidyltransferase</keyword>
<protein>
    <recommendedName>
        <fullName evidence="10">L-threonylcarbamoyladenylate synthase</fullName>
        <ecNumber evidence="3">2.7.7.87</ecNumber>
    </recommendedName>
    <alternativeName>
        <fullName evidence="10">L-threonylcarbamoyladenylate synthase</fullName>
    </alternativeName>
</protein>
<dbReference type="GO" id="GO:0005737">
    <property type="term" value="C:cytoplasm"/>
    <property type="evidence" value="ECO:0007669"/>
    <property type="project" value="UniProtKB-SubCell"/>
</dbReference>
<evidence type="ECO:0000256" key="8">
    <source>
        <dbReference type="ARBA" id="ARBA00022741"/>
    </source>
</evidence>
<keyword evidence="6" id="KW-0819">tRNA processing</keyword>
<dbReference type="EC" id="2.7.7.87" evidence="3"/>
<evidence type="ECO:0000256" key="4">
    <source>
        <dbReference type="ARBA" id="ARBA00022490"/>
    </source>
</evidence>
<keyword evidence="8" id="KW-0547">Nucleotide-binding</keyword>
<dbReference type="Pfam" id="PF01300">
    <property type="entry name" value="Sua5_yciO_yrdC"/>
    <property type="match status" value="1"/>
</dbReference>
<dbReference type="InterPro" id="IPR017945">
    <property type="entry name" value="DHBP_synth_RibB-like_a/b_dom"/>
</dbReference>
<evidence type="ECO:0000256" key="1">
    <source>
        <dbReference type="ARBA" id="ARBA00004496"/>
    </source>
</evidence>
<dbReference type="AlphaFoldDB" id="A0A382LUI8"/>
<evidence type="ECO:0000256" key="10">
    <source>
        <dbReference type="ARBA" id="ARBA00029774"/>
    </source>
</evidence>
<dbReference type="GO" id="GO:0006450">
    <property type="term" value="P:regulation of translational fidelity"/>
    <property type="evidence" value="ECO:0007669"/>
    <property type="project" value="TreeGrafter"/>
</dbReference>
<gene>
    <name evidence="13" type="ORF">METZ01_LOCUS293144</name>
</gene>
<feature type="domain" description="YrdC-like" evidence="12">
    <location>
        <begin position="18"/>
        <end position="197"/>
    </location>
</feature>
<evidence type="ECO:0000313" key="13">
    <source>
        <dbReference type="EMBL" id="SVC40290.1"/>
    </source>
</evidence>
<dbReference type="PROSITE" id="PS51163">
    <property type="entry name" value="YRDC"/>
    <property type="match status" value="1"/>
</dbReference>
<evidence type="ECO:0000256" key="11">
    <source>
        <dbReference type="ARBA" id="ARBA00048366"/>
    </source>
</evidence>
<comment type="similarity">
    <text evidence="2">Belongs to the SUA5 family.</text>
</comment>
<dbReference type="InterPro" id="IPR006070">
    <property type="entry name" value="Sua5-like_dom"/>
</dbReference>
<sequence>MENNPEVMKQRILNWNNDKALEHAKTIILAGGIIVYPTDTIYGFGVDATNEDSINLLNRLKDRTGPISVLAADEKMVFNWIDIPKNEKDIALKKLQPHKTIIFPVHKGIVNNLILGEDSTLGIRIPAHPFCISLSECCDIPITTTSVNKSGELPKTNIYDIQESFGDSIDLIIEDGELKGPASTIYSYQEESFKKLR</sequence>
<proteinExistence type="inferred from homology"/>
<comment type="catalytic activity">
    <reaction evidence="11">
        <text>L-threonine + hydrogencarbonate + ATP = L-threonylcarbamoyladenylate + diphosphate + H2O</text>
        <dbReference type="Rhea" id="RHEA:36407"/>
        <dbReference type="ChEBI" id="CHEBI:15377"/>
        <dbReference type="ChEBI" id="CHEBI:17544"/>
        <dbReference type="ChEBI" id="CHEBI:30616"/>
        <dbReference type="ChEBI" id="CHEBI:33019"/>
        <dbReference type="ChEBI" id="CHEBI:57926"/>
        <dbReference type="ChEBI" id="CHEBI:73682"/>
        <dbReference type="EC" id="2.7.7.87"/>
    </reaction>
</comment>
<evidence type="ECO:0000256" key="5">
    <source>
        <dbReference type="ARBA" id="ARBA00022679"/>
    </source>
</evidence>
<accession>A0A382LUI8</accession>
<dbReference type="GO" id="GO:0008033">
    <property type="term" value="P:tRNA processing"/>
    <property type="evidence" value="ECO:0007669"/>
    <property type="project" value="UniProtKB-KW"/>
</dbReference>
<evidence type="ECO:0000259" key="12">
    <source>
        <dbReference type="PROSITE" id="PS51163"/>
    </source>
</evidence>
<dbReference type="PANTHER" id="PTHR17490:SF16">
    <property type="entry name" value="THREONYLCARBAMOYL-AMP SYNTHASE"/>
    <property type="match status" value="1"/>
</dbReference>
<dbReference type="Gene3D" id="3.90.870.10">
    <property type="entry name" value="DHBP synthase"/>
    <property type="match status" value="1"/>
</dbReference>
<evidence type="ECO:0000256" key="6">
    <source>
        <dbReference type="ARBA" id="ARBA00022694"/>
    </source>
</evidence>
<dbReference type="GO" id="GO:0003725">
    <property type="term" value="F:double-stranded RNA binding"/>
    <property type="evidence" value="ECO:0007669"/>
    <property type="project" value="InterPro"/>
</dbReference>
<dbReference type="GO" id="GO:0005524">
    <property type="term" value="F:ATP binding"/>
    <property type="evidence" value="ECO:0007669"/>
    <property type="project" value="UniProtKB-KW"/>
</dbReference>
<keyword evidence="4" id="KW-0963">Cytoplasm</keyword>
<comment type="subcellular location">
    <subcellularLocation>
        <location evidence="1">Cytoplasm</location>
    </subcellularLocation>
</comment>
<dbReference type="InterPro" id="IPR050156">
    <property type="entry name" value="TC-AMP_synthase_SUA5"/>
</dbReference>
<evidence type="ECO:0000256" key="9">
    <source>
        <dbReference type="ARBA" id="ARBA00022840"/>
    </source>
</evidence>
<dbReference type="GO" id="GO:0000049">
    <property type="term" value="F:tRNA binding"/>
    <property type="evidence" value="ECO:0007669"/>
    <property type="project" value="TreeGrafter"/>
</dbReference>
<evidence type="ECO:0000256" key="2">
    <source>
        <dbReference type="ARBA" id="ARBA00007663"/>
    </source>
</evidence>
<keyword evidence="5" id="KW-0808">Transferase</keyword>
<keyword evidence="9" id="KW-0067">ATP-binding</keyword>
<dbReference type="PANTHER" id="PTHR17490">
    <property type="entry name" value="SUA5"/>
    <property type="match status" value="1"/>
</dbReference>
<reference evidence="13" key="1">
    <citation type="submission" date="2018-05" db="EMBL/GenBank/DDBJ databases">
        <authorList>
            <person name="Lanie J.A."/>
            <person name="Ng W.-L."/>
            <person name="Kazmierczak K.M."/>
            <person name="Andrzejewski T.M."/>
            <person name="Davidsen T.M."/>
            <person name="Wayne K.J."/>
            <person name="Tettelin H."/>
            <person name="Glass J.I."/>
            <person name="Rusch D."/>
            <person name="Podicherti R."/>
            <person name="Tsui H.-C.T."/>
            <person name="Winkler M.E."/>
        </authorList>
    </citation>
    <scope>NUCLEOTIDE SEQUENCE</scope>
</reference>
<dbReference type="GO" id="GO:0061710">
    <property type="term" value="F:L-threonylcarbamoyladenylate synthase"/>
    <property type="evidence" value="ECO:0007669"/>
    <property type="project" value="UniProtKB-EC"/>
</dbReference>
<evidence type="ECO:0000256" key="3">
    <source>
        <dbReference type="ARBA" id="ARBA00012584"/>
    </source>
</evidence>